<evidence type="ECO:0000313" key="2">
    <source>
        <dbReference type="Proteomes" id="UP001597119"/>
    </source>
</evidence>
<reference evidence="1 2" key="1">
    <citation type="journal article" date="2019" name="Int. J. Syst. Evol. Microbiol.">
        <title>The Global Catalogue of Microorganisms (GCM) 10K type strain sequencing project: providing services to taxonomists for standard genome sequencing and annotation.</title>
        <authorList>
            <consortium name="The Broad Institute Genomics Platform"/>
            <consortium name="The Broad Institute Genome Sequencing Center for Infectious Disease"/>
            <person name="Wu L."/>
            <person name="Ma J."/>
        </authorList>
    </citation>
    <scope>NUCLEOTIDE SEQUENCE [LARGE SCALE GENOMIC DNA]</scope>
    <source>
        <strain evidence="1 2">CGMCC 1.12125</strain>
    </source>
</reference>
<dbReference type="RefSeq" id="WP_247377852.1">
    <property type="nucleotide sequence ID" value="NZ_JALLGV010000004.1"/>
</dbReference>
<dbReference type="EMBL" id="JBHUDJ010000001">
    <property type="protein sequence ID" value="MFD1585481.1"/>
    <property type="molecule type" value="Genomic_DNA"/>
</dbReference>
<gene>
    <name evidence="1" type="ORF">ACFR9U_00680</name>
</gene>
<sequence>MTEPDTVHYVSLTMSEDRFRQELRHTLGEDWVEAGLAGIEFTSFADGYTSLAPLNGHDAGRYREFFDRINDFFEREVGRDVVFFDSLSNLVPIVHKFASWEDMWLVLDLRRILNHRDGTVTITHADVGALTDRGYGFTTAMFDAILRFSWESAGTQRYRVLTVEKFRELMARAGEDVWRKFDISLDPNGVGIHSIKKIPAR</sequence>
<keyword evidence="2" id="KW-1185">Reference proteome</keyword>
<accession>A0ABD6C711</accession>
<evidence type="ECO:0000313" key="1">
    <source>
        <dbReference type="EMBL" id="MFD1585481.1"/>
    </source>
</evidence>
<name>A0ABD6C711_9EURY</name>
<dbReference type="SUPFAM" id="SSF52540">
    <property type="entry name" value="P-loop containing nucleoside triphosphate hydrolases"/>
    <property type="match status" value="1"/>
</dbReference>
<protein>
    <submittedName>
        <fullName evidence="1">RAD55 family ATPase</fullName>
    </submittedName>
</protein>
<proteinExistence type="predicted"/>
<dbReference type="InterPro" id="IPR027417">
    <property type="entry name" value="P-loop_NTPase"/>
</dbReference>
<comment type="caution">
    <text evidence="1">The sequence shown here is derived from an EMBL/GenBank/DDBJ whole genome shotgun (WGS) entry which is preliminary data.</text>
</comment>
<organism evidence="1 2">
    <name type="scientific">Halorientalis brevis</name>
    <dbReference type="NCBI Taxonomy" id="1126241"/>
    <lineage>
        <taxon>Archaea</taxon>
        <taxon>Methanobacteriati</taxon>
        <taxon>Methanobacteriota</taxon>
        <taxon>Stenosarchaea group</taxon>
        <taxon>Halobacteria</taxon>
        <taxon>Halobacteriales</taxon>
        <taxon>Haloarculaceae</taxon>
        <taxon>Halorientalis</taxon>
    </lineage>
</organism>
<dbReference type="Proteomes" id="UP001597119">
    <property type="component" value="Unassembled WGS sequence"/>
</dbReference>
<dbReference type="Gene3D" id="3.40.50.300">
    <property type="entry name" value="P-loop containing nucleotide triphosphate hydrolases"/>
    <property type="match status" value="1"/>
</dbReference>
<dbReference type="AlphaFoldDB" id="A0ABD6C711"/>